<protein>
    <submittedName>
        <fullName evidence="3">Diguanylate cyclase (GGDEF)-like protein</fullName>
    </submittedName>
</protein>
<keyword evidence="1" id="KW-0472">Membrane</keyword>
<evidence type="ECO:0000313" key="4">
    <source>
        <dbReference type="Proteomes" id="UP000547973"/>
    </source>
</evidence>
<dbReference type="PANTHER" id="PTHR45138">
    <property type="entry name" value="REGULATORY COMPONENTS OF SENSORY TRANSDUCTION SYSTEM"/>
    <property type="match status" value="1"/>
</dbReference>
<dbReference type="SMART" id="SM00267">
    <property type="entry name" value="GGDEF"/>
    <property type="match status" value="1"/>
</dbReference>
<dbReference type="InterPro" id="IPR050469">
    <property type="entry name" value="Diguanylate_Cyclase"/>
</dbReference>
<keyword evidence="1" id="KW-0812">Transmembrane</keyword>
<dbReference type="GO" id="GO:0043709">
    <property type="term" value="P:cell adhesion involved in single-species biofilm formation"/>
    <property type="evidence" value="ECO:0007669"/>
    <property type="project" value="TreeGrafter"/>
</dbReference>
<keyword evidence="4" id="KW-1185">Reference proteome</keyword>
<feature type="transmembrane region" description="Helical" evidence="1">
    <location>
        <begin position="135"/>
        <end position="151"/>
    </location>
</feature>
<dbReference type="GO" id="GO:1902201">
    <property type="term" value="P:negative regulation of bacterial-type flagellum-dependent cell motility"/>
    <property type="evidence" value="ECO:0007669"/>
    <property type="project" value="TreeGrafter"/>
</dbReference>
<proteinExistence type="predicted"/>
<keyword evidence="1" id="KW-1133">Transmembrane helix</keyword>
<dbReference type="RefSeq" id="WP_062074542.1">
    <property type="nucleotide sequence ID" value="NZ_BBRC01000003.1"/>
</dbReference>
<dbReference type="Pfam" id="PF00990">
    <property type="entry name" value="GGDEF"/>
    <property type="match status" value="1"/>
</dbReference>
<feature type="transmembrane region" description="Helical" evidence="1">
    <location>
        <begin position="59"/>
        <end position="80"/>
    </location>
</feature>
<dbReference type="AlphaFoldDB" id="A0A7Y9ZAT9"/>
<dbReference type="SUPFAM" id="SSF55073">
    <property type="entry name" value="Nucleotide cyclase"/>
    <property type="match status" value="1"/>
</dbReference>
<dbReference type="Proteomes" id="UP000547973">
    <property type="component" value="Unassembled WGS sequence"/>
</dbReference>
<evidence type="ECO:0000313" key="3">
    <source>
        <dbReference type="EMBL" id="NYI40690.1"/>
    </source>
</evidence>
<feature type="transmembrane region" description="Helical" evidence="1">
    <location>
        <begin position="35"/>
        <end position="53"/>
    </location>
</feature>
<evidence type="ECO:0000259" key="2">
    <source>
        <dbReference type="PROSITE" id="PS50887"/>
    </source>
</evidence>
<dbReference type="CDD" id="cd01949">
    <property type="entry name" value="GGDEF"/>
    <property type="match status" value="1"/>
</dbReference>
<reference evidence="3 4" key="1">
    <citation type="submission" date="2020-07" db="EMBL/GenBank/DDBJ databases">
        <title>Sequencing the genomes of 1000 actinobacteria strains.</title>
        <authorList>
            <person name="Klenk H.-P."/>
        </authorList>
    </citation>
    <scope>NUCLEOTIDE SEQUENCE [LARGE SCALE GENOMIC DNA]</scope>
    <source>
        <strain evidence="3 4">DSM 19970</strain>
    </source>
</reference>
<dbReference type="GO" id="GO:0052621">
    <property type="term" value="F:diguanylate cyclase activity"/>
    <property type="evidence" value="ECO:0007669"/>
    <property type="project" value="TreeGrafter"/>
</dbReference>
<dbReference type="InterPro" id="IPR029787">
    <property type="entry name" value="Nucleotide_cyclase"/>
</dbReference>
<sequence>MALDVVTRGFKRVSRAGLGKVDRAAARYVQGSNQYLLLALSTALPFEVFFLIADGGTLWPAALVEGAVIAVWLGCFALNVAGWVRTVSIVELVAPLIAFTVLTWLLSYRAGFLLPMLMTPSVSFVTFAPRRLRWGMVLTTASAIAVAWSFIDVRVAEPRLDVSTGLVNGLLVANVVLITVVTGTTSGLNHYYFSRERSRAERQLEVAQEQARTDPLTRLANRRGMVEALAAVPTHRPYAMALVDIDRFKEVNDTLGHSHGDTVLAEIAGILSDAIGELGIVSRWGGEEFLVLMTDVPLAAAVAGIGRAREAVEALMGAERGGTGVTFSAGLAAASPGISWDTTVRVADALLYDAKDAGRNRVRYAQVRTDLSE</sequence>
<organism evidence="3 4">
    <name type="scientific">Demequina lutea</name>
    <dbReference type="NCBI Taxonomy" id="431489"/>
    <lineage>
        <taxon>Bacteria</taxon>
        <taxon>Bacillati</taxon>
        <taxon>Actinomycetota</taxon>
        <taxon>Actinomycetes</taxon>
        <taxon>Micrococcales</taxon>
        <taxon>Demequinaceae</taxon>
        <taxon>Demequina</taxon>
    </lineage>
</organism>
<dbReference type="OrthoDB" id="23692at2"/>
<feature type="transmembrane region" description="Helical" evidence="1">
    <location>
        <begin position="87"/>
        <end position="106"/>
    </location>
</feature>
<evidence type="ECO:0000256" key="1">
    <source>
        <dbReference type="SAM" id="Phobius"/>
    </source>
</evidence>
<name>A0A7Y9ZAT9_9MICO</name>
<dbReference type="PANTHER" id="PTHR45138:SF9">
    <property type="entry name" value="DIGUANYLATE CYCLASE DGCM-RELATED"/>
    <property type="match status" value="1"/>
</dbReference>
<feature type="transmembrane region" description="Helical" evidence="1">
    <location>
        <begin position="171"/>
        <end position="193"/>
    </location>
</feature>
<dbReference type="EMBL" id="JACBZO010000001">
    <property type="protein sequence ID" value="NYI40690.1"/>
    <property type="molecule type" value="Genomic_DNA"/>
</dbReference>
<accession>A0A7Y9ZAT9</accession>
<dbReference type="InterPro" id="IPR043128">
    <property type="entry name" value="Rev_trsase/Diguanyl_cyclase"/>
</dbReference>
<comment type="caution">
    <text evidence="3">The sequence shown here is derived from an EMBL/GenBank/DDBJ whole genome shotgun (WGS) entry which is preliminary data.</text>
</comment>
<feature type="transmembrane region" description="Helical" evidence="1">
    <location>
        <begin position="112"/>
        <end position="128"/>
    </location>
</feature>
<dbReference type="Gene3D" id="3.30.70.270">
    <property type="match status" value="1"/>
</dbReference>
<dbReference type="NCBIfam" id="TIGR00254">
    <property type="entry name" value="GGDEF"/>
    <property type="match status" value="1"/>
</dbReference>
<dbReference type="PROSITE" id="PS50887">
    <property type="entry name" value="GGDEF"/>
    <property type="match status" value="1"/>
</dbReference>
<gene>
    <name evidence="3" type="ORF">BKA03_000809</name>
</gene>
<dbReference type="GO" id="GO:0005886">
    <property type="term" value="C:plasma membrane"/>
    <property type="evidence" value="ECO:0007669"/>
    <property type="project" value="TreeGrafter"/>
</dbReference>
<feature type="domain" description="GGDEF" evidence="2">
    <location>
        <begin position="236"/>
        <end position="367"/>
    </location>
</feature>
<dbReference type="InterPro" id="IPR000160">
    <property type="entry name" value="GGDEF_dom"/>
</dbReference>